<dbReference type="EMBL" id="AP018042">
    <property type="protein sequence ID" value="BAX80833.1"/>
    <property type="molecule type" value="Genomic_DNA"/>
</dbReference>
<protein>
    <submittedName>
        <fullName evidence="1">Uncharacterized protein</fullName>
    </submittedName>
</protein>
<accession>A0A1Y1CLA3</accession>
<dbReference type="RefSeq" id="WP_096429672.1">
    <property type="nucleotide sequence ID" value="NZ_AP018042.1"/>
</dbReference>
<keyword evidence="2" id="KW-1185">Reference proteome</keyword>
<reference evidence="2" key="2">
    <citation type="journal article" date="2020" name="Antonie Van Leeuwenhoek">
        <title>Labilibaculum antarcticum sp. nov., a novel facultative anaerobic, psychrotorelant bacterium isolated from marine sediment of Antarctica.</title>
        <authorList>
            <person name="Watanabe M."/>
            <person name="Kojima H."/>
            <person name="Fukui M."/>
        </authorList>
    </citation>
    <scope>NUCLEOTIDE SEQUENCE [LARGE SCALE GENOMIC DNA]</scope>
    <source>
        <strain evidence="2">SPP2</strain>
    </source>
</reference>
<reference evidence="1 2" key="1">
    <citation type="journal article" date="2018" name="Mar. Genomics">
        <title>Complete genome sequence of Marinifilaceae bacterium strain SPP2, isolated from the Antarctic marine sediment.</title>
        <authorList>
            <person name="Watanabe M."/>
            <person name="Kojima H."/>
            <person name="Fukui M."/>
        </authorList>
    </citation>
    <scope>NUCLEOTIDE SEQUENCE [LARGE SCALE GENOMIC DNA]</scope>
    <source>
        <strain evidence="1 2">SPP2</strain>
    </source>
</reference>
<evidence type="ECO:0000313" key="1">
    <source>
        <dbReference type="EMBL" id="BAX80833.1"/>
    </source>
</evidence>
<gene>
    <name evidence="1" type="ORF">ALGA_2511</name>
</gene>
<dbReference type="AlphaFoldDB" id="A0A1Y1CLA3"/>
<name>A0A1Y1CLA3_9BACT</name>
<proteinExistence type="predicted"/>
<dbReference type="OrthoDB" id="9182678at2"/>
<dbReference type="Proteomes" id="UP000218267">
    <property type="component" value="Chromosome"/>
</dbReference>
<dbReference type="KEGG" id="mbas:ALGA_2511"/>
<organism evidence="1 2">
    <name type="scientific">Labilibaculum antarcticum</name>
    <dbReference type="NCBI Taxonomy" id="1717717"/>
    <lineage>
        <taxon>Bacteria</taxon>
        <taxon>Pseudomonadati</taxon>
        <taxon>Bacteroidota</taxon>
        <taxon>Bacteroidia</taxon>
        <taxon>Marinilabiliales</taxon>
        <taxon>Marinifilaceae</taxon>
        <taxon>Labilibaculum</taxon>
    </lineage>
</organism>
<sequence length="211" mass="24240">MEALVGRLRTLIDTCWDSFSAKVGGELITINKEASMQLQFAYILKNSIDLIIYHQDETLEIELETGIPINGRMRECDIVMQITKGTQKAYLPIEMKCYKELASSGGKRGATDIFFKDVYVDLELLESYAKNESYIQGIQLVMTDFERIPFPKVRKGKFWDYDISDTKSITDGIHLMTPIGGFEVDIKLQGSYEFKWTTSGTYYFLKLENMK</sequence>
<evidence type="ECO:0000313" key="2">
    <source>
        <dbReference type="Proteomes" id="UP000218267"/>
    </source>
</evidence>